<name>A0A4R1HKS1_PSEEN</name>
<gene>
    <name evidence="1" type="ORF">EV378_5083</name>
</gene>
<dbReference type="EMBL" id="SMFZ01000002">
    <property type="protein sequence ID" value="TCK21105.1"/>
    <property type="molecule type" value="Genomic_DNA"/>
</dbReference>
<reference evidence="1 2" key="1">
    <citation type="submission" date="2019-03" db="EMBL/GenBank/DDBJ databases">
        <title>Sequencing the genomes of 1000 actinobacteria strains.</title>
        <authorList>
            <person name="Klenk H.-P."/>
        </authorList>
    </citation>
    <scope>NUCLEOTIDE SEQUENCE [LARGE SCALE GENOMIC DNA]</scope>
    <source>
        <strain evidence="1 2">DSM 44969</strain>
    </source>
</reference>
<proteinExistence type="predicted"/>
<evidence type="ECO:0000313" key="1">
    <source>
        <dbReference type="EMBL" id="TCK21105.1"/>
    </source>
</evidence>
<keyword evidence="2" id="KW-1185">Reference proteome</keyword>
<sequence>MNSDYGLLPGSAAVSCSGWQNDYALICDDGCGEEEREWAGHRAIR</sequence>
<dbReference type="AlphaFoldDB" id="A0A4R1HKS1"/>
<organism evidence="1 2">
    <name type="scientific">Pseudonocardia endophytica</name>
    <dbReference type="NCBI Taxonomy" id="401976"/>
    <lineage>
        <taxon>Bacteria</taxon>
        <taxon>Bacillati</taxon>
        <taxon>Actinomycetota</taxon>
        <taxon>Actinomycetes</taxon>
        <taxon>Pseudonocardiales</taxon>
        <taxon>Pseudonocardiaceae</taxon>
        <taxon>Pseudonocardia</taxon>
    </lineage>
</organism>
<accession>A0A4R1HKS1</accession>
<evidence type="ECO:0000313" key="2">
    <source>
        <dbReference type="Proteomes" id="UP000295560"/>
    </source>
</evidence>
<comment type="caution">
    <text evidence="1">The sequence shown here is derived from an EMBL/GenBank/DDBJ whole genome shotgun (WGS) entry which is preliminary data.</text>
</comment>
<dbReference type="Proteomes" id="UP000295560">
    <property type="component" value="Unassembled WGS sequence"/>
</dbReference>
<protein>
    <submittedName>
        <fullName evidence="1">Uncharacterized protein</fullName>
    </submittedName>
</protein>